<proteinExistence type="predicted"/>
<dbReference type="GO" id="GO:0016042">
    <property type="term" value="P:lipid catabolic process"/>
    <property type="evidence" value="ECO:0007669"/>
    <property type="project" value="UniProtKB-UniRule"/>
</dbReference>
<dbReference type="Proteomes" id="UP000187408">
    <property type="component" value="Unassembled WGS sequence"/>
</dbReference>
<comment type="caution">
    <text evidence="4">Lacks conserved residue(s) required for the propagation of feature annotation.</text>
</comment>
<dbReference type="GO" id="GO:0016787">
    <property type="term" value="F:hydrolase activity"/>
    <property type="evidence" value="ECO:0007669"/>
    <property type="project" value="UniProtKB-UniRule"/>
</dbReference>
<reference evidence="6 7" key="1">
    <citation type="submission" date="2016-10" db="EMBL/GenBank/DDBJ databases">
        <title>Genome sequence of a sulfur-reducing bacterium Desulfurobacterium indicum K6013.</title>
        <authorList>
            <person name="Cao J."/>
            <person name="Shao Z."/>
            <person name="Alain K."/>
            <person name="Jebbar M."/>
        </authorList>
    </citation>
    <scope>NUCLEOTIDE SEQUENCE [LARGE SCALE GENOMIC DNA]</scope>
    <source>
        <strain evidence="6 7">K6013</strain>
    </source>
</reference>
<dbReference type="Gene3D" id="3.40.1090.10">
    <property type="entry name" value="Cytosolic phospholipase A2 catalytic domain"/>
    <property type="match status" value="2"/>
</dbReference>
<dbReference type="STRING" id="1914305.BLW93_06830"/>
<organism evidence="6 7">
    <name type="scientific">Desulfurobacterium indicum</name>
    <dbReference type="NCBI Taxonomy" id="1914305"/>
    <lineage>
        <taxon>Bacteria</taxon>
        <taxon>Pseudomonadati</taxon>
        <taxon>Aquificota</taxon>
        <taxon>Aquificia</taxon>
        <taxon>Desulfurobacteriales</taxon>
        <taxon>Desulfurobacteriaceae</taxon>
        <taxon>Desulfurobacterium</taxon>
    </lineage>
</organism>
<feature type="active site" description="Proton acceptor" evidence="4">
    <location>
        <position position="150"/>
    </location>
</feature>
<dbReference type="RefSeq" id="WP_076713351.1">
    <property type="nucleotide sequence ID" value="NZ_MOEN01000027.1"/>
</dbReference>
<evidence type="ECO:0000256" key="2">
    <source>
        <dbReference type="ARBA" id="ARBA00022963"/>
    </source>
</evidence>
<feature type="short sequence motif" description="GXSXG" evidence="4">
    <location>
        <begin position="37"/>
        <end position="41"/>
    </location>
</feature>
<gene>
    <name evidence="6" type="ORF">BLW93_06830</name>
</gene>
<comment type="caution">
    <text evidence="6">The sequence shown here is derived from an EMBL/GenBank/DDBJ whole genome shotgun (WGS) entry which is preliminary data.</text>
</comment>
<dbReference type="EMBL" id="MOEN01000027">
    <property type="protein sequence ID" value="OMH40116.1"/>
    <property type="molecule type" value="Genomic_DNA"/>
</dbReference>
<sequence length="250" mass="27557">MKKIGIALSGGFLRGVAHAGFLKGLEQKGICPAAISGASAGSIIGALYAYGYSPDKIIEIARSLNWKQLATPSFKGGLFKLTKLKHKLEEFIGDTDIKEFKIPFALTVVDLKTLKVKFVTEGRASDWIVASCSIPPLFAPWKIDGNYYIDGGIRNAMPAEFPKVFGCDIVIGSSVHFVNPEYNPNSLADVALRSAMAQVLENQQYREHFCDIVVNHFLPGSPFDFKNVENFFKTGYENGLKTAEEIKKWL</sequence>
<feature type="domain" description="PNPLA" evidence="5">
    <location>
        <begin position="6"/>
        <end position="163"/>
    </location>
</feature>
<dbReference type="SUPFAM" id="SSF52151">
    <property type="entry name" value="FabD/lysophospholipase-like"/>
    <property type="match status" value="1"/>
</dbReference>
<evidence type="ECO:0000256" key="1">
    <source>
        <dbReference type="ARBA" id="ARBA00022801"/>
    </source>
</evidence>
<feature type="active site" description="Nucleophile" evidence="4">
    <location>
        <position position="39"/>
    </location>
</feature>
<keyword evidence="7" id="KW-1185">Reference proteome</keyword>
<keyword evidence="2 4" id="KW-0442">Lipid degradation</keyword>
<dbReference type="PROSITE" id="PS51635">
    <property type="entry name" value="PNPLA"/>
    <property type="match status" value="1"/>
</dbReference>
<protein>
    <submittedName>
        <fullName evidence="6">Patatin</fullName>
    </submittedName>
</protein>
<feature type="short sequence motif" description="DGA/G" evidence="4">
    <location>
        <begin position="150"/>
        <end position="152"/>
    </location>
</feature>
<dbReference type="Pfam" id="PF01734">
    <property type="entry name" value="Patatin"/>
    <property type="match status" value="1"/>
</dbReference>
<keyword evidence="3 4" id="KW-0443">Lipid metabolism</keyword>
<evidence type="ECO:0000313" key="6">
    <source>
        <dbReference type="EMBL" id="OMH40116.1"/>
    </source>
</evidence>
<dbReference type="InterPro" id="IPR016035">
    <property type="entry name" value="Acyl_Trfase/lysoPLipase"/>
</dbReference>
<evidence type="ECO:0000313" key="7">
    <source>
        <dbReference type="Proteomes" id="UP000187408"/>
    </source>
</evidence>
<dbReference type="InterPro" id="IPR050301">
    <property type="entry name" value="NTE"/>
</dbReference>
<evidence type="ECO:0000256" key="3">
    <source>
        <dbReference type="ARBA" id="ARBA00023098"/>
    </source>
</evidence>
<dbReference type="PANTHER" id="PTHR14226">
    <property type="entry name" value="NEUROPATHY TARGET ESTERASE/SWISS CHEESE D.MELANOGASTER"/>
    <property type="match status" value="1"/>
</dbReference>
<evidence type="ECO:0000259" key="5">
    <source>
        <dbReference type="PROSITE" id="PS51635"/>
    </source>
</evidence>
<dbReference type="InterPro" id="IPR002641">
    <property type="entry name" value="PNPLA_dom"/>
</dbReference>
<dbReference type="PANTHER" id="PTHR14226:SF29">
    <property type="entry name" value="NEUROPATHY TARGET ESTERASE SWS"/>
    <property type="match status" value="1"/>
</dbReference>
<dbReference type="OrthoDB" id="9770965at2"/>
<dbReference type="AlphaFoldDB" id="A0A1R1MK27"/>
<name>A0A1R1MK27_9BACT</name>
<keyword evidence="1 4" id="KW-0378">Hydrolase</keyword>
<evidence type="ECO:0000256" key="4">
    <source>
        <dbReference type="PROSITE-ProRule" id="PRU01161"/>
    </source>
</evidence>
<accession>A0A1R1MK27</accession>